<feature type="transmembrane region" description="Helical" evidence="1">
    <location>
        <begin position="35"/>
        <end position="55"/>
    </location>
</feature>
<feature type="transmembrane region" description="Helical" evidence="1">
    <location>
        <begin position="91"/>
        <end position="108"/>
    </location>
</feature>
<keyword evidence="1" id="KW-0472">Membrane</keyword>
<organism evidence="2 3">
    <name type="scientific">Dibothriocephalus latus</name>
    <name type="common">Fish tapeworm</name>
    <name type="synonym">Diphyllobothrium latum</name>
    <dbReference type="NCBI Taxonomy" id="60516"/>
    <lineage>
        <taxon>Eukaryota</taxon>
        <taxon>Metazoa</taxon>
        <taxon>Spiralia</taxon>
        <taxon>Lophotrochozoa</taxon>
        <taxon>Platyhelminthes</taxon>
        <taxon>Cestoda</taxon>
        <taxon>Eucestoda</taxon>
        <taxon>Diphyllobothriidea</taxon>
        <taxon>Diphyllobothriidae</taxon>
        <taxon>Dibothriocephalus</taxon>
    </lineage>
</organism>
<keyword evidence="3" id="KW-1185">Reference proteome</keyword>
<evidence type="ECO:0000313" key="2">
    <source>
        <dbReference type="EMBL" id="VDN13529.1"/>
    </source>
</evidence>
<keyword evidence="1" id="KW-1133">Transmembrane helix</keyword>
<dbReference type="AlphaFoldDB" id="A0A3P7NXX3"/>
<evidence type="ECO:0000256" key="1">
    <source>
        <dbReference type="SAM" id="Phobius"/>
    </source>
</evidence>
<proteinExistence type="predicted"/>
<dbReference type="InterPro" id="IPR038377">
    <property type="entry name" value="Na/Glc_symporter_sf"/>
</dbReference>
<accession>A0A3P7NXX3</accession>
<feature type="transmembrane region" description="Helical" evidence="1">
    <location>
        <begin position="67"/>
        <end position="84"/>
    </location>
</feature>
<gene>
    <name evidence="2" type="ORF">DILT_LOCUS9360</name>
</gene>
<dbReference type="Gene3D" id="1.20.1730.10">
    <property type="entry name" value="Sodium/glucose cotransporter"/>
    <property type="match status" value="1"/>
</dbReference>
<dbReference type="EMBL" id="UYRU01056623">
    <property type="protein sequence ID" value="VDN13529.1"/>
    <property type="molecule type" value="Genomic_DNA"/>
</dbReference>
<evidence type="ECO:0000313" key="3">
    <source>
        <dbReference type="Proteomes" id="UP000281553"/>
    </source>
</evidence>
<name>A0A3P7NXX3_DIBLA</name>
<dbReference type="Proteomes" id="UP000281553">
    <property type="component" value="Unassembled WGS sequence"/>
</dbReference>
<dbReference type="OrthoDB" id="10049971at2759"/>
<protein>
    <submittedName>
        <fullName evidence="2">Uncharacterized protein</fullName>
    </submittedName>
</protein>
<keyword evidence="1" id="KW-0812">Transmembrane</keyword>
<feature type="transmembrane region" description="Helical" evidence="1">
    <location>
        <begin position="128"/>
        <end position="151"/>
    </location>
</feature>
<sequence>MVDGARSNIAGPVKLASSCRVHTDFRNYGKRLENVNGTAILLILGGMLPVGLFLNYPGVDATAINEAISTAVTGAVGSVVYSLFWGRLTGAAIVGGSTLSALLAILMWSTLYSLLRKSLLPAITYEEVFLISATTGFLGGFILPVLIVLCSKRNDATEVQRSWQRLFEMDNPLRPWAAVYAK</sequence>
<reference evidence="2 3" key="1">
    <citation type="submission" date="2018-11" db="EMBL/GenBank/DDBJ databases">
        <authorList>
            <consortium name="Pathogen Informatics"/>
        </authorList>
    </citation>
    <scope>NUCLEOTIDE SEQUENCE [LARGE SCALE GENOMIC DNA]</scope>
</reference>